<sequence length="104" mass="10829">MRAPPQAPARSHNGKRLGAHVISESESVTHFLAIQVYVSARLRHSAGGCGAGGGPLTQLRAVPQQGRVAAPAACLRSHNRAPLANAPHTHSYICEKSSACGDDD</sequence>
<dbReference type="Proteomes" id="UP000691718">
    <property type="component" value="Unassembled WGS sequence"/>
</dbReference>
<accession>A0A8S3WWK4</accession>
<dbReference type="OrthoDB" id="7397527at2759"/>
<organism evidence="1 2">
    <name type="scientific">Parnassius apollo</name>
    <name type="common">Apollo butterfly</name>
    <name type="synonym">Papilio apollo</name>
    <dbReference type="NCBI Taxonomy" id="110799"/>
    <lineage>
        <taxon>Eukaryota</taxon>
        <taxon>Metazoa</taxon>
        <taxon>Ecdysozoa</taxon>
        <taxon>Arthropoda</taxon>
        <taxon>Hexapoda</taxon>
        <taxon>Insecta</taxon>
        <taxon>Pterygota</taxon>
        <taxon>Neoptera</taxon>
        <taxon>Endopterygota</taxon>
        <taxon>Lepidoptera</taxon>
        <taxon>Glossata</taxon>
        <taxon>Ditrysia</taxon>
        <taxon>Papilionoidea</taxon>
        <taxon>Papilionidae</taxon>
        <taxon>Parnassiinae</taxon>
        <taxon>Parnassini</taxon>
        <taxon>Parnassius</taxon>
        <taxon>Parnassius</taxon>
    </lineage>
</organism>
<evidence type="ECO:0000313" key="2">
    <source>
        <dbReference type="Proteomes" id="UP000691718"/>
    </source>
</evidence>
<keyword evidence="2" id="KW-1185">Reference proteome</keyword>
<name>A0A8S3WWK4_PARAO</name>
<reference evidence="1" key="1">
    <citation type="submission" date="2021-04" db="EMBL/GenBank/DDBJ databases">
        <authorList>
            <person name="Tunstrom K."/>
        </authorList>
    </citation>
    <scope>NUCLEOTIDE SEQUENCE</scope>
</reference>
<dbReference type="AlphaFoldDB" id="A0A8S3WWK4"/>
<gene>
    <name evidence="1" type="ORF">PAPOLLO_LOCUS10984</name>
</gene>
<proteinExistence type="predicted"/>
<dbReference type="EMBL" id="CAJQZP010000774">
    <property type="protein sequence ID" value="CAG4984996.1"/>
    <property type="molecule type" value="Genomic_DNA"/>
</dbReference>
<protein>
    <submittedName>
        <fullName evidence="1">(apollo) hypothetical protein</fullName>
    </submittedName>
</protein>
<evidence type="ECO:0000313" key="1">
    <source>
        <dbReference type="EMBL" id="CAG4984996.1"/>
    </source>
</evidence>
<comment type="caution">
    <text evidence="1">The sequence shown here is derived from an EMBL/GenBank/DDBJ whole genome shotgun (WGS) entry which is preliminary data.</text>
</comment>